<feature type="transmembrane region" description="Helical" evidence="11">
    <location>
        <begin position="193"/>
        <end position="219"/>
    </location>
</feature>
<keyword evidence="5 11" id="KW-0812">Transmembrane</keyword>
<feature type="transmembrane region" description="Helical" evidence="11">
    <location>
        <begin position="231"/>
        <end position="262"/>
    </location>
</feature>
<dbReference type="PANTHER" id="PTHR11410">
    <property type="entry name" value="ATP SYNTHASE SUBUNIT A"/>
    <property type="match status" value="1"/>
</dbReference>
<evidence type="ECO:0000313" key="14">
    <source>
        <dbReference type="Proteomes" id="UP000248783"/>
    </source>
</evidence>
<dbReference type="NCBIfam" id="TIGR01131">
    <property type="entry name" value="ATP_synt_6_or_A"/>
    <property type="match status" value="1"/>
</dbReference>
<evidence type="ECO:0000256" key="2">
    <source>
        <dbReference type="ARBA" id="ARBA00006810"/>
    </source>
</evidence>
<dbReference type="CDD" id="cd00310">
    <property type="entry name" value="ATP-synt_Fo_a_6"/>
    <property type="match status" value="1"/>
</dbReference>
<evidence type="ECO:0000313" key="13">
    <source>
        <dbReference type="EMBL" id="PZR52087.1"/>
    </source>
</evidence>
<evidence type="ECO:0000256" key="6">
    <source>
        <dbReference type="ARBA" id="ARBA00022781"/>
    </source>
</evidence>
<protein>
    <recommendedName>
        <fullName evidence="11 12">ATP synthase subunit a</fullName>
    </recommendedName>
    <alternativeName>
        <fullName evidence="11">ATP synthase F0 sector subunit a</fullName>
    </alternativeName>
    <alternativeName>
        <fullName evidence="11">F-ATPase subunit 6</fullName>
    </alternativeName>
</protein>
<dbReference type="InterPro" id="IPR045083">
    <property type="entry name" value="ATP_synth_F0_asu_bact/mt"/>
</dbReference>
<keyword evidence="9 11" id="KW-0472">Membrane</keyword>
<keyword evidence="11" id="KW-1003">Cell membrane</keyword>
<evidence type="ECO:0000256" key="9">
    <source>
        <dbReference type="ARBA" id="ARBA00023136"/>
    </source>
</evidence>
<keyword evidence="14" id="KW-1185">Reference proteome</keyword>
<dbReference type="AlphaFoldDB" id="A0A2W5WLC5"/>
<comment type="function">
    <text evidence="11 12">Key component of the proton channel; it plays a direct role in the translocation of protons across the membrane.</text>
</comment>
<dbReference type="PANTHER" id="PTHR11410:SF0">
    <property type="entry name" value="ATP SYNTHASE SUBUNIT A"/>
    <property type="match status" value="1"/>
</dbReference>
<comment type="similarity">
    <text evidence="2 11 12">Belongs to the ATPase A chain family.</text>
</comment>
<gene>
    <name evidence="11 13" type="primary">atpB</name>
    <name evidence="13" type="ORF">DNL40_13645</name>
</gene>
<keyword evidence="10 11" id="KW-0066">ATP synthesis</keyword>
<keyword evidence="4 11" id="KW-0138">CF(0)</keyword>
<dbReference type="Gene3D" id="1.20.120.220">
    <property type="entry name" value="ATP synthase, F0 complex, subunit A"/>
    <property type="match status" value="1"/>
</dbReference>
<keyword evidence="6 11" id="KW-0375">Hydrogen ion transport</keyword>
<feature type="transmembrane region" description="Helical" evidence="11">
    <location>
        <begin position="168"/>
        <end position="187"/>
    </location>
</feature>
<keyword evidence="8 11" id="KW-0406">Ion transport</keyword>
<evidence type="ECO:0000256" key="1">
    <source>
        <dbReference type="ARBA" id="ARBA00004141"/>
    </source>
</evidence>
<reference evidence="13 14" key="1">
    <citation type="submission" date="2018-06" db="EMBL/GenBank/DDBJ databases">
        <title>Whole genome sequencing of a novel hydrocarbon degrading bacterial strain, PW21 isolated from oil contaminated produced water sample.</title>
        <authorList>
            <person name="Nagkirti P."/>
            <person name="Shaikh A."/>
            <person name="Gowdaman V."/>
            <person name="Engineer A.E."/>
            <person name="Dagar S."/>
            <person name="Dhakephalkar P.K."/>
        </authorList>
    </citation>
    <scope>NUCLEOTIDE SEQUENCE [LARGE SCALE GENOMIC DNA]</scope>
    <source>
        <strain evidence="13 14">PW21</strain>
    </source>
</reference>
<dbReference type="InterPro" id="IPR000568">
    <property type="entry name" value="ATP_synth_F0_asu"/>
</dbReference>
<feature type="transmembrane region" description="Helical" evidence="11">
    <location>
        <begin position="44"/>
        <end position="62"/>
    </location>
</feature>
<dbReference type="HAMAP" id="MF_01393">
    <property type="entry name" value="ATP_synth_a_bact"/>
    <property type="match status" value="1"/>
</dbReference>
<accession>A0A2W5WLC5</accession>
<feature type="transmembrane region" description="Helical" evidence="11">
    <location>
        <begin position="126"/>
        <end position="147"/>
    </location>
</feature>
<dbReference type="Pfam" id="PF00119">
    <property type="entry name" value="ATP-synt_A"/>
    <property type="match status" value="1"/>
</dbReference>
<dbReference type="GO" id="GO:0046933">
    <property type="term" value="F:proton-transporting ATP synthase activity, rotational mechanism"/>
    <property type="evidence" value="ECO:0007669"/>
    <property type="project" value="UniProtKB-UniRule"/>
</dbReference>
<dbReference type="Proteomes" id="UP000248783">
    <property type="component" value="Unassembled WGS sequence"/>
</dbReference>
<dbReference type="SUPFAM" id="SSF81336">
    <property type="entry name" value="F1F0 ATP synthase subunit A"/>
    <property type="match status" value="1"/>
</dbReference>
<evidence type="ECO:0000256" key="7">
    <source>
        <dbReference type="ARBA" id="ARBA00022989"/>
    </source>
</evidence>
<dbReference type="PRINTS" id="PR00123">
    <property type="entry name" value="ATPASEA"/>
</dbReference>
<organism evidence="13 14">
    <name type="scientific">Xylanimonas oleitrophica</name>
    <dbReference type="NCBI Taxonomy" id="2607479"/>
    <lineage>
        <taxon>Bacteria</taxon>
        <taxon>Bacillati</taxon>
        <taxon>Actinomycetota</taxon>
        <taxon>Actinomycetes</taxon>
        <taxon>Micrococcales</taxon>
        <taxon>Promicromonosporaceae</taxon>
        <taxon>Xylanimonas</taxon>
    </lineage>
</organism>
<keyword evidence="3 11" id="KW-0813">Transport</keyword>
<dbReference type="GO" id="GO:0045259">
    <property type="term" value="C:proton-transporting ATP synthase complex"/>
    <property type="evidence" value="ECO:0007669"/>
    <property type="project" value="UniProtKB-KW"/>
</dbReference>
<evidence type="ECO:0000256" key="11">
    <source>
        <dbReference type="HAMAP-Rule" id="MF_01393"/>
    </source>
</evidence>
<feature type="transmembrane region" description="Helical" evidence="11">
    <location>
        <begin position="100"/>
        <end position="120"/>
    </location>
</feature>
<evidence type="ECO:0000256" key="8">
    <source>
        <dbReference type="ARBA" id="ARBA00023065"/>
    </source>
</evidence>
<keyword evidence="7 11" id="KW-1133">Transmembrane helix</keyword>
<name>A0A2W5WLC5_9MICO</name>
<evidence type="ECO:0000256" key="10">
    <source>
        <dbReference type="ARBA" id="ARBA00023310"/>
    </source>
</evidence>
<evidence type="ECO:0000256" key="5">
    <source>
        <dbReference type="ARBA" id="ARBA00022692"/>
    </source>
</evidence>
<sequence>MSTSVTPLLLAAEGEGGFHVPSISEFFPAAILFGGTPFEFNRLHLIRILATIALLTIFVLAARRAKVVPGRFQAAIELVLGFVRKNIVEEVMGVERGRRYLPMITTIFVTILAFNLTGVIPGLNLAGTSVAGVAILLALWVFVAYWAAGIRKHGFFGYLRNTMFPPGIPAPIYVILAPIELLQILIIRPASLVIRLTANMVAGHIMLVLCFAATHFLLLEAGPELKVLSALTLAGGLAITLFEVFVAGLQAYIFAILASAYINMSLEEEH</sequence>
<proteinExistence type="inferred from homology"/>
<dbReference type="GO" id="GO:0005886">
    <property type="term" value="C:plasma membrane"/>
    <property type="evidence" value="ECO:0007669"/>
    <property type="project" value="UniProtKB-SubCell"/>
</dbReference>
<comment type="caution">
    <text evidence="13">The sequence shown here is derived from an EMBL/GenBank/DDBJ whole genome shotgun (WGS) entry which is preliminary data.</text>
</comment>
<evidence type="ECO:0000256" key="4">
    <source>
        <dbReference type="ARBA" id="ARBA00022547"/>
    </source>
</evidence>
<evidence type="ECO:0000256" key="12">
    <source>
        <dbReference type="RuleBase" id="RU000483"/>
    </source>
</evidence>
<comment type="subcellular location">
    <subcellularLocation>
        <location evidence="11 12">Cell membrane</location>
        <topology evidence="11 12">Multi-pass membrane protein</topology>
    </subcellularLocation>
    <subcellularLocation>
        <location evidence="1">Membrane</location>
        <topology evidence="1">Multi-pass membrane protein</topology>
    </subcellularLocation>
</comment>
<evidence type="ECO:0000256" key="3">
    <source>
        <dbReference type="ARBA" id="ARBA00022448"/>
    </source>
</evidence>
<dbReference type="EMBL" id="QKWH01000013">
    <property type="protein sequence ID" value="PZR52087.1"/>
    <property type="molecule type" value="Genomic_DNA"/>
</dbReference>
<dbReference type="InterPro" id="IPR035908">
    <property type="entry name" value="F0_ATP_A_sf"/>
</dbReference>